<reference evidence="1 2" key="1">
    <citation type="submission" date="2018-11" db="EMBL/GenBank/DDBJ databases">
        <authorList>
            <consortium name="Pathogen Informatics"/>
        </authorList>
    </citation>
    <scope>NUCLEOTIDE SEQUENCE [LARGE SCALE GENOMIC DNA]</scope>
</reference>
<proteinExistence type="predicted"/>
<keyword evidence="2" id="KW-1185">Reference proteome</keyword>
<name>A0A3P7LGF5_DIBLA</name>
<dbReference type="AlphaFoldDB" id="A0A3P7LGF5"/>
<evidence type="ECO:0000313" key="2">
    <source>
        <dbReference type="Proteomes" id="UP000281553"/>
    </source>
</evidence>
<gene>
    <name evidence="1" type="ORF">DILT_LOCUS6788</name>
</gene>
<protein>
    <submittedName>
        <fullName evidence="1">Uncharacterized protein</fullName>
    </submittedName>
</protein>
<organism evidence="1 2">
    <name type="scientific">Dibothriocephalus latus</name>
    <name type="common">Fish tapeworm</name>
    <name type="synonym">Diphyllobothrium latum</name>
    <dbReference type="NCBI Taxonomy" id="60516"/>
    <lineage>
        <taxon>Eukaryota</taxon>
        <taxon>Metazoa</taxon>
        <taxon>Spiralia</taxon>
        <taxon>Lophotrochozoa</taxon>
        <taxon>Platyhelminthes</taxon>
        <taxon>Cestoda</taxon>
        <taxon>Eucestoda</taxon>
        <taxon>Diphyllobothriidea</taxon>
        <taxon>Diphyllobothriidae</taxon>
        <taxon>Dibothriocephalus</taxon>
    </lineage>
</organism>
<dbReference type="EMBL" id="UYRU01050347">
    <property type="protein sequence ID" value="VDN10957.1"/>
    <property type="molecule type" value="Genomic_DNA"/>
</dbReference>
<sequence length="246" mass="28064">MRVPGRHLEEDDLIAGTTYLFTWLFEIHRVFVITGIKKEQWQMPSDRVVFFSEGIIILSHVMKKLADLQTNRAALLSLKTKLKDNVTSRKQRLLEQVTTAADQLFNVNQTSLKNTQIFLESTFAKEETAIQKMKSNLAKLKKMRTDLWQTAFNIRKEVSCKKRRHASLAIASLSCFTINTALHHSEIGPGTMCDRAFCVDLCSFIGLGTAFTATEAWNRYSNIVKLSWKCVFLQIVCAEYPLTCFG</sequence>
<accession>A0A3P7LGF5</accession>
<dbReference type="Proteomes" id="UP000281553">
    <property type="component" value="Unassembled WGS sequence"/>
</dbReference>
<evidence type="ECO:0000313" key="1">
    <source>
        <dbReference type="EMBL" id="VDN10957.1"/>
    </source>
</evidence>